<evidence type="ECO:0000313" key="2">
    <source>
        <dbReference type="EMBL" id="KAG7548202.1"/>
    </source>
</evidence>
<feature type="region of interest" description="Disordered" evidence="1">
    <location>
        <begin position="43"/>
        <end position="113"/>
    </location>
</feature>
<sequence length="127" mass="13911">MTSMTEKFTDVEKSIADLQASQVTLTQSYQTVNTLVDSLCVDTNRGARRSNPNNTPPQAPTSTAANGTPSGIDQGAETGIRSQRDNLDGVEVNGAQTEDEFEQGEFEHGETYEKVSHELKEIKSKFR</sequence>
<keyword evidence="3" id="KW-1185">Reference proteome</keyword>
<name>A0A8T1YQE9_ARASU</name>
<feature type="compositionally biased region" description="Polar residues" evidence="1">
    <location>
        <begin position="60"/>
        <end position="71"/>
    </location>
</feature>
<comment type="caution">
    <text evidence="2">The sequence shown here is derived from an EMBL/GenBank/DDBJ whole genome shotgun (WGS) entry which is preliminary data.</text>
</comment>
<gene>
    <name evidence="2" type="ORF">ISN44_As12g034040</name>
</gene>
<evidence type="ECO:0000256" key="1">
    <source>
        <dbReference type="SAM" id="MobiDB-lite"/>
    </source>
</evidence>
<accession>A0A8T1YQE9</accession>
<proteinExistence type="predicted"/>
<reference evidence="2 3" key="1">
    <citation type="submission" date="2020-12" db="EMBL/GenBank/DDBJ databases">
        <title>Concerted genomic and epigenomic changes stabilize Arabidopsis allopolyploids.</title>
        <authorList>
            <person name="Chen Z."/>
        </authorList>
    </citation>
    <scope>NUCLEOTIDE SEQUENCE [LARGE SCALE GENOMIC DNA]</scope>
    <source>
        <strain evidence="2">As9502</strain>
        <tissue evidence="2">Leaf</tissue>
    </source>
</reference>
<organism evidence="2 3">
    <name type="scientific">Arabidopsis suecica</name>
    <name type="common">Swedish thale-cress</name>
    <name type="synonym">Cardaminopsis suecica</name>
    <dbReference type="NCBI Taxonomy" id="45249"/>
    <lineage>
        <taxon>Eukaryota</taxon>
        <taxon>Viridiplantae</taxon>
        <taxon>Streptophyta</taxon>
        <taxon>Embryophyta</taxon>
        <taxon>Tracheophyta</taxon>
        <taxon>Spermatophyta</taxon>
        <taxon>Magnoliopsida</taxon>
        <taxon>eudicotyledons</taxon>
        <taxon>Gunneridae</taxon>
        <taxon>Pentapetalae</taxon>
        <taxon>rosids</taxon>
        <taxon>malvids</taxon>
        <taxon>Brassicales</taxon>
        <taxon>Brassicaceae</taxon>
        <taxon>Camelineae</taxon>
        <taxon>Arabidopsis</taxon>
    </lineage>
</organism>
<dbReference type="AlphaFoldDB" id="A0A8T1YQE9"/>
<protein>
    <submittedName>
        <fullName evidence="2">Uncharacterized protein</fullName>
    </submittedName>
</protein>
<evidence type="ECO:0000313" key="3">
    <source>
        <dbReference type="Proteomes" id="UP000694251"/>
    </source>
</evidence>
<dbReference type="EMBL" id="JAEFBJ010000012">
    <property type="protein sequence ID" value="KAG7548202.1"/>
    <property type="molecule type" value="Genomic_DNA"/>
</dbReference>
<dbReference type="Proteomes" id="UP000694251">
    <property type="component" value="Chromosome 12"/>
</dbReference>